<evidence type="ECO:0000313" key="3">
    <source>
        <dbReference type="Proteomes" id="UP000676409"/>
    </source>
</evidence>
<evidence type="ECO:0000313" key="2">
    <source>
        <dbReference type="EMBL" id="QUD89878.1"/>
    </source>
</evidence>
<dbReference type="RefSeq" id="WP_211939929.1">
    <property type="nucleotide sequence ID" value="NZ_CP073078.1"/>
</dbReference>
<dbReference type="EMBL" id="CP073078">
    <property type="protein sequence ID" value="QUD89878.1"/>
    <property type="molecule type" value="Genomic_DNA"/>
</dbReference>
<reference evidence="2" key="1">
    <citation type="submission" date="2021-04" db="EMBL/GenBank/DDBJ databases">
        <title>The complete genome sequence of Caulobacter sp. S6.</title>
        <authorList>
            <person name="Tang Y."/>
            <person name="Ouyang W."/>
            <person name="Liu Q."/>
            <person name="Huang B."/>
            <person name="Guo Z."/>
            <person name="Lei P."/>
        </authorList>
    </citation>
    <scope>NUCLEOTIDE SEQUENCE</scope>
    <source>
        <strain evidence="2">S6</strain>
    </source>
</reference>
<dbReference type="Proteomes" id="UP000676409">
    <property type="component" value="Chromosome"/>
</dbReference>
<feature type="signal peptide" evidence="1">
    <location>
        <begin position="1"/>
        <end position="26"/>
    </location>
</feature>
<gene>
    <name evidence="2" type="ORF">KCG34_08450</name>
</gene>
<dbReference type="KEGG" id="caul:KCG34_08450"/>
<organism evidence="2 3">
    <name type="scientific">Phenylobacterium montanum</name>
    <dbReference type="NCBI Taxonomy" id="2823693"/>
    <lineage>
        <taxon>Bacteria</taxon>
        <taxon>Pseudomonadati</taxon>
        <taxon>Pseudomonadota</taxon>
        <taxon>Alphaproteobacteria</taxon>
        <taxon>Caulobacterales</taxon>
        <taxon>Caulobacteraceae</taxon>
        <taxon>Phenylobacterium</taxon>
    </lineage>
</organism>
<accession>A0A975G2E0</accession>
<keyword evidence="1" id="KW-0732">Signal</keyword>
<sequence>MTKFARSLICMVLLGSWAVVSQPALGAAPAEQEASYNIPIALMDFGEDHIVIRLNSSTLWEGDVTGRTEAEQQFGMSKSITARLAPCDSLSVKGRHVTIARNFCVTSKTRVVLVEGDWRPKGRRNPYIEVRDRPLTLD</sequence>
<keyword evidence="3" id="KW-1185">Reference proteome</keyword>
<protein>
    <submittedName>
        <fullName evidence="2">Uncharacterized protein</fullName>
    </submittedName>
</protein>
<evidence type="ECO:0000256" key="1">
    <source>
        <dbReference type="SAM" id="SignalP"/>
    </source>
</evidence>
<feature type="chain" id="PRO_5036941067" evidence="1">
    <location>
        <begin position="27"/>
        <end position="138"/>
    </location>
</feature>
<name>A0A975G2E0_9CAUL</name>
<proteinExistence type="predicted"/>
<dbReference type="AlphaFoldDB" id="A0A975G2E0"/>